<dbReference type="Proteomes" id="UP000266677">
    <property type="component" value="Unassembled WGS sequence"/>
</dbReference>
<dbReference type="SUPFAM" id="SSF160631">
    <property type="entry name" value="SMI1/KNR4-like"/>
    <property type="match status" value="1"/>
</dbReference>
<proteinExistence type="predicted"/>
<evidence type="ECO:0000259" key="1">
    <source>
        <dbReference type="Pfam" id="PF09346"/>
    </source>
</evidence>
<protein>
    <submittedName>
        <fullName evidence="2">SMI1/KNR4 family protein</fullName>
    </submittedName>
</protein>
<comment type="caution">
    <text evidence="2">The sequence shown here is derived from an EMBL/GenBank/DDBJ whole genome shotgun (WGS) entry which is preliminary data.</text>
</comment>
<dbReference type="Pfam" id="PF09346">
    <property type="entry name" value="SMI1_KNR4"/>
    <property type="match status" value="1"/>
</dbReference>
<reference evidence="2 3" key="1">
    <citation type="submission" date="2018-09" db="EMBL/GenBank/DDBJ databases">
        <title>YIM PH21274 draft genome.</title>
        <authorList>
            <person name="Miao C."/>
        </authorList>
    </citation>
    <scope>NUCLEOTIDE SEQUENCE [LARGE SCALE GENOMIC DNA]</scope>
    <source>
        <strain evidence="2 3">YIM PH 21724</strain>
    </source>
</reference>
<dbReference type="EMBL" id="QZFU01000023">
    <property type="protein sequence ID" value="RJO73856.1"/>
    <property type="molecule type" value="Genomic_DNA"/>
</dbReference>
<dbReference type="InterPro" id="IPR018958">
    <property type="entry name" value="Knr4/Smi1-like_dom"/>
</dbReference>
<evidence type="ECO:0000313" key="3">
    <source>
        <dbReference type="Proteomes" id="UP000266677"/>
    </source>
</evidence>
<gene>
    <name evidence="2" type="ORF">D5S18_21630</name>
</gene>
<evidence type="ECO:0000313" key="2">
    <source>
        <dbReference type="EMBL" id="RJO73856.1"/>
    </source>
</evidence>
<dbReference type="OrthoDB" id="159453at2"/>
<sequence>MVDIDDLMRRIAIRAASDGADLPACVGAAQVAQAEAQLGFALHPVLTRLYREVADGGFGPGYCLLPLLGPGSSVVGEYLEQREASVGVEYPVWPKGVVSILTWGCGMYAAVDCLDPDGRVLLFEPNAYGGGSWADCWYLHSPNLTAWLESWLAATGWFDEDAPDWDDVSGPRPWEHAAVRLSSGV</sequence>
<keyword evidence="3" id="KW-1185">Reference proteome</keyword>
<feature type="domain" description="Knr4/Smi1-like" evidence="1">
    <location>
        <begin position="29"/>
        <end position="149"/>
    </location>
</feature>
<dbReference type="InterPro" id="IPR037883">
    <property type="entry name" value="Knr4/Smi1-like_sf"/>
</dbReference>
<organism evidence="2 3">
    <name type="scientific">Nocardia panacis</name>
    <dbReference type="NCBI Taxonomy" id="2340916"/>
    <lineage>
        <taxon>Bacteria</taxon>
        <taxon>Bacillati</taxon>
        <taxon>Actinomycetota</taxon>
        <taxon>Actinomycetes</taxon>
        <taxon>Mycobacteriales</taxon>
        <taxon>Nocardiaceae</taxon>
        <taxon>Nocardia</taxon>
    </lineage>
</organism>
<dbReference type="AlphaFoldDB" id="A0A3A4JUT7"/>
<accession>A0A3A4JUT7</accession>
<dbReference type="RefSeq" id="WP_120042930.1">
    <property type="nucleotide sequence ID" value="NZ_QZFU01000023.1"/>
</dbReference>
<name>A0A3A4JUT7_9NOCA</name>